<protein>
    <submittedName>
        <fullName evidence="2">Uncharacterized protein</fullName>
    </submittedName>
</protein>
<reference evidence="2" key="1">
    <citation type="submission" date="2020-05" db="EMBL/GenBank/DDBJ databases">
        <title>WGS assembly of Panicum virgatum.</title>
        <authorList>
            <person name="Lovell J.T."/>
            <person name="Jenkins J."/>
            <person name="Shu S."/>
            <person name="Juenger T.E."/>
            <person name="Schmutz J."/>
        </authorList>
    </citation>
    <scope>NUCLEOTIDE SEQUENCE</scope>
    <source>
        <strain evidence="2">AP13</strain>
    </source>
</reference>
<keyword evidence="3" id="KW-1185">Reference proteome</keyword>
<feature type="region of interest" description="Disordered" evidence="1">
    <location>
        <begin position="1"/>
        <end position="43"/>
    </location>
</feature>
<feature type="region of interest" description="Disordered" evidence="1">
    <location>
        <begin position="118"/>
        <end position="203"/>
    </location>
</feature>
<feature type="compositionally biased region" description="Basic and acidic residues" evidence="1">
    <location>
        <begin position="12"/>
        <end position="27"/>
    </location>
</feature>
<proteinExistence type="predicted"/>
<feature type="compositionally biased region" description="Basic residues" evidence="1">
    <location>
        <begin position="66"/>
        <end position="76"/>
    </location>
</feature>
<sequence>MPVAAAAARSSGSDRELVLHAGEEVRRRLPSPAPARRPRLPPLACTPAASAEVALARAVRGSLRSLTRRPRRRRSSLRPPAVPPSAGSRAGRGGGGRARMRRLRLPPLACAWQRARGARGSGDDIGGPHGAMAAAKLGGPPRDDGRSARQRASSLVLPPPPSPGHDGGAKRQRRLGTGVDRGASDSGSSVPRGICRSGGHPLL</sequence>
<evidence type="ECO:0000313" key="2">
    <source>
        <dbReference type="EMBL" id="KAG2622258.1"/>
    </source>
</evidence>
<accession>A0A8T0UJK5</accession>
<dbReference type="AlphaFoldDB" id="A0A8T0UJK5"/>
<feature type="region of interest" description="Disordered" evidence="1">
    <location>
        <begin position="63"/>
        <end position="102"/>
    </location>
</feature>
<evidence type="ECO:0000313" key="3">
    <source>
        <dbReference type="Proteomes" id="UP000823388"/>
    </source>
</evidence>
<organism evidence="2 3">
    <name type="scientific">Panicum virgatum</name>
    <name type="common">Blackwell switchgrass</name>
    <dbReference type="NCBI Taxonomy" id="38727"/>
    <lineage>
        <taxon>Eukaryota</taxon>
        <taxon>Viridiplantae</taxon>
        <taxon>Streptophyta</taxon>
        <taxon>Embryophyta</taxon>
        <taxon>Tracheophyta</taxon>
        <taxon>Spermatophyta</taxon>
        <taxon>Magnoliopsida</taxon>
        <taxon>Liliopsida</taxon>
        <taxon>Poales</taxon>
        <taxon>Poaceae</taxon>
        <taxon>PACMAD clade</taxon>
        <taxon>Panicoideae</taxon>
        <taxon>Panicodae</taxon>
        <taxon>Paniceae</taxon>
        <taxon>Panicinae</taxon>
        <taxon>Panicum</taxon>
        <taxon>Panicum sect. Hiantes</taxon>
    </lineage>
</organism>
<dbReference type="EMBL" id="CM029042">
    <property type="protein sequence ID" value="KAG2622258.1"/>
    <property type="molecule type" value="Genomic_DNA"/>
</dbReference>
<feature type="compositionally biased region" description="Gly residues" evidence="1">
    <location>
        <begin position="119"/>
        <end position="129"/>
    </location>
</feature>
<name>A0A8T0UJK5_PANVG</name>
<dbReference type="Proteomes" id="UP000823388">
    <property type="component" value="Chromosome 3N"/>
</dbReference>
<comment type="caution">
    <text evidence="2">The sequence shown here is derived from an EMBL/GenBank/DDBJ whole genome shotgun (WGS) entry which is preliminary data.</text>
</comment>
<gene>
    <name evidence="2" type="ORF">PVAP13_3NG274525</name>
</gene>
<evidence type="ECO:0000256" key="1">
    <source>
        <dbReference type="SAM" id="MobiDB-lite"/>
    </source>
</evidence>